<dbReference type="Proteomes" id="UP000323856">
    <property type="component" value="Unassembled WGS sequence"/>
</dbReference>
<reference evidence="1 2" key="1">
    <citation type="submission" date="2019-07" db="EMBL/GenBank/DDBJ databases">
        <title>Analysis of the biochemical properties, biological activity and biotechnological potential of siderophores and biosurfactants produced by Antarctic psychrotolerant bacteria.</title>
        <authorList>
            <person name="Styczynski M."/>
            <person name="Krucon T."/>
            <person name="Decewicz P."/>
            <person name="Dziewit L."/>
        </authorList>
    </citation>
    <scope>NUCLEOTIDE SEQUENCE [LARGE SCALE GENOMIC DNA]</scope>
    <source>
        <strain evidence="1 2">ANT_H27</strain>
    </source>
</reference>
<gene>
    <name evidence="1" type="ORF">FQ154_02300</name>
</gene>
<dbReference type="EMBL" id="VOBL01000002">
    <property type="protein sequence ID" value="KAA0979283.1"/>
    <property type="molecule type" value="Genomic_DNA"/>
</dbReference>
<accession>A0A5B0EKG6</accession>
<name>A0A5B0EKG6_9MICC</name>
<dbReference type="AlphaFoldDB" id="A0A5B0EKG6"/>
<organism evidence="1 2">
    <name type="scientific">Paeniglutamicibacter gangotriensis</name>
    <dbReference type="NCBI Taxonomy" id="254787"/>
    <lineage>
        <taxon>Bacteria</taxon>
        <taxon>Bacillati</taxon>
        <taxon>Actinomycetota</taxon>
        <taxon>Actinomycetes</taxon>
        <taxon>Micrococcales</taxon>
        <taxon>Micrococcaceae</taxon>
        <taxon>Paeniglutamicibacter</taxon>
    </lineage>
</organism>
<dbReference type="RefSeq" id="WP_149618547.1">
    <property type="nucleotide sequence ID" value="NZ_VOBL01000002.1"/>
</dbReference>
<comment type="caution">
    <text evidence="1">The sequence shown here is derived from an EMBL/GenBank/DDBJ whole genome shotgun (WGS) entry which is preliminary data.</text>
</comment>
<sequence>MKDQLANKALGVTVRRVPTLIRQRKLKAYEVGRDWHVEDLELCSALHRPLYEHSRLILSRAQHRRRLAGLRDQDRKRTAKRIAELHASDNPAAMLIDRWEAHNRAHWI</sequence>
<proteinExistence type="predicted"/>
<protein>
    <submittedName>
        <fullName evidence="1">Uncharacterized protein</fullName>
    </submittedName>
</protein>
<evidence type="ECO:0000313" key="1">
    <source>
        <dbReference type="EMBL" id="KAA0979283.1"/>
    </source>
</evidence>
<evidence type="ECO:0000313" key="2">
    <source>
        <dbReference type="Proteomes" id="UP000323856"/>
    </source>
</evidence>